<organism evidence="1 2">
    <name type="scientific">Populus alba</name>
    <name type="common">White poplar</name>
    <dbReference type="NCBI Taxonomy" id="43335"/>
    <lineage>
        <taxon>Eukaryota</taxon>
        <taxon>Viridiplantae</taxon>
        <taxon>Streptophyta</taxon>
        <taxon>Embryophyta</taxon>
        <taxon>Tracheophyta</taxon>
        <taxon>Spermatophyta</taxon>
        <taxon>Magnoliopsida</taxon>
        <taxon>eudicotyledons</taxon>
        <taxon>Gunneridae</taxon>
        <taxon>Pentapetalae</taxon>
        <taxon>rosids</taxon>
        <taxon>fabids</taxon>
        <taxon>Malpighiales</taxon>
        <taxon>Salicaceae</taxon>
        <taxon>Saliceae</taxon>
        <taxon>Populus</taxon>
    </lineage>
</organism>
<accession>A0ACC4ALT5</accession>
<gene>
    <name evidence="1" type="ORF">D5086_032608</name>
</gene>
<evidence type="ECO:0000313" key="2">
    <source>
        <dbReference type="Proteomes" id="UP000309997"/>
    </source>
</evidence>
<dbReference type="Proteomes" id="UP000309997">
    <property type="component" value="Unassembled WGS sequence"/>
</dbReference>
<reference evidence="1 2" key="1">
    <citation type="journal article" date="2024" name="Plant Biotechnol. J.">
        <title>Genome and CRISPR/Cas9 system of a widespread forest tree (Populus alba) in the world.</title>
        <authorList>
            <person name="Liu Y.J."/>
            <person name="Jiang P.F."/>
            <person name="Han X.M."/>
            <person name="Li X.Y."/>
            <person name="Wang H.M."/>
            <person name="Wang Y.J."/>
            <person name="Wang X.X."/>
            <person name="Zeng Q.Y."/>
        </authorList>
    </citation>
    <scope>NUCLEOTIDE SEQUENCE [LARGE SCALE GENOMIC DNA]</scope>
    <source>
        <strain evidence="2">cv. PAL-ZL1</strain>
    </source>
</reference>
<sequence length="88" mass="10002">MNCYRSVYGYVEQLADDEIHLSALAFALTLATPTMPSLFSFSMFSHLHMPQFTPHKLSIFPSFQPKESSCPVQLSSIYASFKKVSQQY</sequence>
<proteinExistence type="predicted"/>
<name>A0ACC4ALT5_POPAL</name>
<keyword evidence="2" id="KW-1185">Reference proteome</keyword>
<evidence type="ECO:0000313" key="1">
    <source>
        <dbReference type="EMBL" id="KAL3567193.1"/>
    </source>
</evidence>
<dbReference type="EMBL" id="RCHU02000018">
    <property type="protein sequence ID" value="KAL3567193.1"/>
    <property type="molecule type" value="Genomic_DNA"/>
</dbReference>
<comment type="caution">
    <text evidence="1">The sequence shown here is derived from an EMBL/GenBank/DDBJ whole genome shotgun (WGS) entry which is preliminary data.</text>
</comment>
<protein>
    <submittedName>
        <fullName evidence="1">Uncharacterized protein</fullName>
    </submittedName>
</protein>